<dbReference type="Gene3D" id="3.40.50.970">
    <property type="match status" value="2"/>
</dbReference>
<comment type="pathway">
    <text evidence="6">Quinol/quinone metabolism; menaquinone biosynthesis.</text>
</comment>
<dbReference type="InterPro" id="IPR032264">
    <property type="entry name" value="MenD_middle"/>
</dbReference>
<organism evidence="10 11">
    <name type="scientific">Weissella viridescens</name>
    <name type="common">Lactobacillus viridescens</name>
    <dbReference type="NCBI Taxonomy" id="1629"/>
    <lineage>
        <taxon>Bacteria</taxon>
        <taxon>Bacillati</taxon>
        <taxon>Bacillota</taxon>
        <taxon>Bacilli</taxon>
        <taxon>Lactobacillales</taxon>
        <taxon>Lactobacillaceae</taxon>
        <taxon>Weissella</taxon>
    </lineage>
</organism>
<dbReference type="UniPathway" id="UPA01057">
    <property type="reaction ID" value="UER00164"/>
</dbReference>
<keyword evidence="4 6" id="KW-0786">Thiamine pyrophosphate</keyword>
<dbReference type="Pfam" id="PF02776">
    <property type="entry name" value="TPP_enzyme_N"/>
    <property type="match status" value="1"/>
</dbReference>
<dbReference type="PANTHER" id="PTHR42916:SF1">
    <property type="entry name" value="PROTEIN PHYLLO, CHLOROPLASTIC"/>
    <property type="match status" value="1"/>
</dbReference>
<evidence type="ECO:0000256" key="1">
    <source>
        <dbReference type="ARBA" id="ARBA00022679"/>
    </source>
</evidence>
<dbReference type="CDD" id="cd07037">
    <property type="entry name" value="TPP_PYR_MenD"/>
    <property type="match status" value="1"/>
</dbReference>
<feature type="domain" description="Thiamine pyrophosphate enzyme N-terminal TPP-binding" evidence="8">
    <location>
        <begin position="11"/>
        <end position="128"/>
    </location>
</feature>
<evidence type="ECO:0000259" key="9">
    <source>
        <dbReference type="Pfam" id="PF16582"/>
    </source>
</evidence>
<dbReference type="RefSeq" id="WP_124942759.1">
    <property type="nucleotide sequence ID" value="NZ_RHGY01000001.1"/>
</dbReference>
<evidence type="ECO:0000259" key="8">
    <source>
        <dbReference type="Pfam" id="PF02776"/>
    </source>
</evidence>
<dbReference type="GO" id="GO:0000287">
    <property type="term" value="F:magnesium ion binding"/>
    <property type="evidence" value="ECO:0007669"/>
    <property type="project" value="UniProtKB-UniRule"/>
</dbReference>
<dbReference type="InterPro" id="IPR029061">
    <property type="entry name" value="THDP-binding"/>
</dbReference>
<gene>
    <name evidence="6 10" type="primary">menD</name>
    <name evidence="10" type="ORF">D3P96_02210</name>
</gene>
<keyword evidence="3 6" id="KW-0460">Magnesium</keyword>
<dbReference type="CDD" id="cd02009">
    <property type="entry name" value="TPP_SHCHC_synthase"/>
    <property type="match status" value="1"/>
</dbReference>
<comment type="function">
    <text evidence="6">Catalyzes the thiamine diphosphate-dependent decarboxylation of 2-oxoglutarate and the subsequent addition of the resulting succinic semialdehyde-thiamine pyrophosphate anion to isochorismate to yield 2-succinyl-5-enolpyruvyl-6-hydroxy-3-cyclohexene-1-carboxylate (SEPHCHC).</text>
</comment>
<dbReference type="InterPro" id="IPR012001">
    <property type="entry name" value="Thiamin_PyroP_enz_TPP-bd_dom"/>
</dbReference>
<evidence type="ECO:0000256" key="6">
    <source>
        <dbReference type="HAMAP-Rule" id="MF_01659"/>
    </source>
</evidence>
<comment type="pathway">
    <text evidence="6">Quinol/quinone metabolism; 1,4-dihydroxy-2-naphthoate biosynthesis; 1,4-dihydroxy-2-naphthoate from chorismate: step 2/7.</text>
</comment>
<keyword evidence="2 6" id="KW-0479">Metal-binding</keyword>
<dbReference type="Pfam" id="PF02775">
    <property type="entry name" value="TPP_enzyme_C"/>
    <property type="match status" value="1"/>
</dbReference>
<protein>
    <recommendedName>
        <fullName evidence="6">2-succinyl-5-enolpyruvyl-6-hydroxy-3-cyclohexene-1-carboxylate synthase</fullName>
        <shortName evidence="6">SEPHCHC synthase</shortName>
        <ecNumber evidence="6">2.2.1.9</ecNumber>
    </recommendedName>
    <alternativeName>
        <fullName evidence="6">Menaquinone biosynthesis protein MenD</fullName>
    </alternativeName>
</protein>
<comment type="catalytic activity">
    <reaction evidence="6">
        <text>isochorismate + 2-oxoglutarate + H(+) = 5-enolpyruvoyl-6-hydroxy-2-succinyl-cyclohex-3-ene-1-carboxylate + CO2</text>
        <dbReference type="Rhea" id="RHEA:25593"/>
        <dbReference type="ChEBI" id="CHEBI:15378"/>
        <dbReference type="ChEBI" id="CHEBI:16526"/>
        <dbReference type="ChEBI" id="CHEBI:16810"/>
        <dbReference type="ChEBI" id="CHEBI:29780"/>
        <dbReference type="ChEBI" id="CHEBI:58818"/>
        <dbReference type="EC" id="2.2.1.9"/>
    </reaction>
</comment>
<keyword evidence="1 6" id="KW-0808">Transferase</keyword>
<dbReference type="GO" id="GO:0030145">
    <property type="term" value="F:manganese ion binding"/>
    <property type="evidence" value="ECO:0007669"/>
    <property type="project" value="UniProtKB-UniRule"/>
</dbReference>
<reference evidence="10 11" key="1">
    <citation type="submission" date="2018-10" db="EMBL/GenBank/DDBJ databases">
        <title>Draft genome sequence of Weissella viridescens UCO-SMC3.</title>
        <authorList>
            <person name="Garcia-Cancino A."/>
            <person name="Espinoza-Monje M."/>
            <person name="Albarracin L."/>
            <person name="Garcia-Castillo V."/>
            <person name="Campos-Martin J."/>
            <person name="Nakano Y."/>
            <person name="Guitierrez-Zamorano C."/>
            <person name="Ikeda-Ohtsubo W."/>
            <person name="Morita H."/>
            <person name="Kitazawa H."/>
            <person name="Villena J."/>
        </authorList>
    </citation>
    <scope>NUCLEOTIDE SEQUENCE [LARGE SCALE GENOMIC DNA]</scope>
    <source>
        <strain evidence="10 11">UCO-SMC3</strain>
    </source>
</reference>
<feature type="domain" description="Menaquinone biosynthesis protein MenD middle" evidence="9">
    <location>
        <begin position="220"/>
        <end position="386"/>
    </location>
</feature>
<comment type="similarity">
    <text evidence="6">Belongs to the TPP enzyme family. MenD subfamily.</text>
</comment>
<dbReference type="Gene3D" id="3.40.50.1220">
    <property type="entry name" value="TPP-binding domain"/>
    <property type="match status" value="1"/>
</dbReference>
<sequence length="559" mass="60005">MQSDLTINLKHFIQSLYAQGVRHVVISPGSRTTPVALLWAEFAATVQPDMQLHIAVDERDAGFLGLGLAKTQQMPVALLATSGTATVNYAPAIAEAAVSHVPLIAVTTDRPEELQGIGAPQTLDQQALFGTHVKKALAVTMQSTTPDTTEYIDYAIQDAVHVATQQPAGPIQLNLPLRKPLMPDLNQSWPVVEPIIYADSTTQLELPATLLAQLAEKVMFLAGPAETVDYQQQLQAVAERHAIPVLADVLGQIRPGANDIGGIDALIESDAIATLPKPRAIVRFGGTPVSAKVLQWLKAEQIPVVQVGENFVGRDHSRVTRYQLDVGETPFLNAFDQTIAPQPAAFLQEWQSSQGVIKQAIDNQPLSDIGVVKTMAALPAETQLFIANSMAIRDYDNYWLPERPVTAWANRGANGIDGTIATAVGMAQGHANNWLAIGDLALFHDMNGLMLAKQAQVNLNVLVINNDGGGIFSFLPQAKAEDYFETLFGTPQALSVEKIAALYDAPYTRITDLADLAELVATPADGLRLIEVVTDRAENVAQHQAVLADLVGGSSDADD</sequence>
<evidence type="ECO:0000256" key="5">
    <source>
        <dbReference type="ARBA" id="ARBA00023211"/>
    </source>
</evidence>
<proteinExistence type="inferred from homology"/>
<keyword evidence="6" id="KW-0474">Menaquinone biosynthesis</keyword>
<comment type="subunit">
    <text evidence="6">Homodimer.</text>
</comment>
<feature type="domain" description="Thiamine pyrophosphate enzyme TPP-binding" evidence="7">
    <location>
        <begin position="408"/>
        <end position="522"/>
    </location>
</feature>
<dbReference type="NCBIfam" id="TIGR00173">
    <property type="entry name" value="menD"/>
    <property type="match status" value="1"/>
</dbReference>
<dbReference type="UniPathway" id="UPA00079"/>
<evidence type="ECO:0000256" key="4">
    <source>
        <dbReference type="ARBA" id="ARBA00023052"/>
    </source>
</evidence>
<dbReference type="Pfam" id="PF16582">
    <property type="entry name" value="TPP_enzyme_M_2"/>
    <property type="match status" value="1"/>
</dbReference>
<dbReference type="AlphaFoldDB" id="A0A3P2RJ97"/>
<keyword evidence="5 6" id="KW-0464">Manganese</keyword>
<dbReference type="InterPro" id="IPR004433">
    <property type="entry name" value="MenaQ_synth_MenD"/>
</dbReference>
<dbReference type="GO" id="GO:0009234">
    <property type="term" value="P:menaquinone biosynthetic process"/>
    <property type="evidence" value="ECO:0007669"/>
    <property type="project" value="UniProtKB-UniRule"/>
</dbReference>
<dbReference type="EMBL" id="RHGY01000001">
    <property type="protein sequence ID" value="RRG18820.1"/>
    <property type="molecule type" value="Genomic_DNA"/>
</dbReference>
<evidence type="ECO:0000313" key="11">
    <source>
        <dbReference type="Proteomes" id="UP000275836"/>
    </source>
</evidence>
<dbReference type="SUPFAM" id="SSF52518">
    <property type="entry name" value="Thiamin diphosphate-binding fold (THDP-binding)"/>
    <property type="match status" value="2"/>
</dbReference>
<evidence type="ECO:0000259" key="7">
    <source>
        <dbReference type="Pfam" id="PF02775"/>
    </source>
</evidence>
<dbReference type="HAMAP" id="MF_01659">
    <property type="entry name" value="MenD"/>
    <property type="match status" value="1"/>
</dbReference>
<dbReference type="PANTHER" id="PTHR42916">
    <property type="entry name" value="2-SUCCINYL-5-ENOLPYRUVYL-6-HYDROXY-3-CYCLOHEXENE-1-CARBOXYLATE SYNTHASE"/>
    <property type="match status" value="1"/>
</dbReference>
<name>A0A3P2RJ97_WEIVI</name>
<dbReference type="OrthoDB" id="9791859at2"/>
<dbReference type="InterPro" id="IPR011766">
    <property type="entry name" value="TPP_enzyme_TPP-bd"/>
</dbReference>
<evidence type="ECO:0000256" key="3">
    <source>
        <dbReference type="ARBA" id="ARBA00022842"/>
    </source>
</evidence>
<dbReference type="GO" id="GO:0030976">
    <property type="term" value="F:thiamine pyrophosphate binding"/>
    <property type="evidence" value="ECO:0007669"/>
    <property type="project" value="UniProtKB-UniRule"/>
</dbReference>
<dbReference type="EC" id="2.2.1.9" evidence="6"/>
<dbReference type="PIRSF" id="PIRSF004983">
    <property type="entry name" value="MenD"/>
    <property type="match status" value="1"/>
</dbReference>
<comment type="caution">
    <text evidence="10">The sequence shown here is derived from an EMBL/GenBank/DDBJ whole genome shotgun (WGS) entry which is preliminary data.</text>
</comment>
<accession>A0A3P2RJ97</accession>
<evidence type="ECO:0000256" key="2">
    <source>
        <dbReference type="ARBA" id="ARBA00022723"/>
    </source>
</evidence>
<evidence type="ECO:0000313" key="10">
    <source>
        <dbReference type="EMBL" id="RRG18820.1"/>
    </source>
</evidence>
<comment type="cofactor">
    <cofactor evidence="6">
        <name>thiamine diphosphate</name>
        <dbReference type="ChEBI" id="CHEBI:58937"/>
    </cofactor>
    <text evidence="6">Binds 1 thiamine pyrophosphate per subunit.</text>
</comment>
<dbReference type="Proteomes" id="UP000275836">
    <property type="component" value="Unassembled WGS sequence"/>
</dbReference>
<dbReference type="GO" id="GO:0070204">
    <property type="term" value="F:2-succinyl-5-enolpyruvyl-6-hydroxy-3-cyclohexene-1-carboxylic-acid synthase activity"/>
    <property type="evidence" value="ECO:0007669"/>
    <property type="project" value="UniProtKB-UniRule"/>
</dbReference>
<comment type="cofactor">
    <cofactor evidence="6">
        <name>Mg(2+)</name>
        <dbReference type="ChEBI" id="CHEBI:18420"/>
    </cofactor>
    <cofactor evidence="6">
        <name>Mn(2+)</name>
        <dbReference type="ChEBI" id="CHEBI:29035"/>
    </cofactor>
</comment>